<dbReference type="GO" id="GO:0005783">
    <property type="term" value="C:endoplasmic reticulum"/>
    <property type="evidence" value="ECO:0007669"/>
    <property type="project" value="TreeGrafter"/>
</dbReference>
<comment type="caution">
    <text evidence="7">The sequence shown here is derived from an EMBL/GenBank/DDBJ whole genome shotgun (WGS) entry which is preliminary data.</text>
</comment>
<dbReference type="GO" id="GO:0016095">
    <property type="term" value="P:polyprenol catabolic process"/>
    <property type="evidence" value="ECO:0007669"/>
    <property type="project" value="TreeGrafter"/>
</dbReference>
<dbReference type="GO" id="GO:0003865">
    <property type="term" value="F:3-oxo-5-alpha-steroid 4-dehydrogenase activity"/>
    <property type="evidence" value="ECO:0007669"/>
    <property type="project" value="TreeGrafter"/>
</dbReference>
<evidence type="ECO:0000256" key="1">
    <source>
        <dbReference type="ARBA" id="ARBA00004127"/>
    </source>
</evidence>
<dbReference type="InterPro" id="IPR001104">
    <property type="entry name" value="3-oxo-5_a-steroid_4-DH_C"/>
</dbReference>
<sequence>MLEVYPAALLSSVPVLLRVYWVLAAGAAVFALLPLNVAPSFRAAVVLSACRGKTWDSKPAARLGPLTGLSVPQSWFAHFYDVGAAVNAAVLGSLLALAANSGSLGSMAADGASDAALAGLALLQAHLTRRLAEANWLACYPAGARMHAIAYLFGLSYYVVLPLSLLPDELWQRLGEGAWPARAPAAPALLARARCAAAAQPPIALLGAAVFLVGNALQLHSHWLLARLRPAQPRKPGPDVSLSEGPAADAGDGDYSVPRGGAFALVSCPHYLAEIVIYAGLAMVAGRARLQPWLVLTWVVANLLLAAGPTHAWYRRRFKDYPASRRAIIPYVY</sequence>
<name>A0AAW1QI23_9CHLO</name>
<feature type="transmembrane region" description="Helical" evidence="5">
    <location>
        <begin position="20"/>
        <end position="38"/>
    </location>
</feature>
<dbReference type="Proteomes" id="UP001445335">
    <property type="component" value="Unassembled WGS sequence"/>
</dbReference>
<feature type="transmembrane region" description="Helical" evidence="5">
    <location>
        <begin position="293"/>
        <end position="314"/>
    </location>
</feature>
<accession>A0AAW1QI23</accession>
<gene>
    <name evidence="7" type="ORF">WJX81_004939</name>
</gene>
<feature type="domain" description="3-oxo-5-alpha-steroid 4-dehydrogenase C-terminal" evidence="6">
    <location>
        <begin position="250"/>
        <end position="333"/>
    </location>
</feature>
<evidence type="ECO:0000256" key="3">
    <source>
        <dbReference type="ARBA" id="ARBA00022989"/>
    </source>
</evidence>
<dbReference type="PROSITE" id="PS50244">
    <property type="entry name" value="S5A_REDUCTASE"/>
    <property type="match status" value="1"/>
</dbReference>
<feature type="transmembrane region" description="Helical" evidence="5">
    <location>
        <begin position="148"/>
        <end position="166"/>
    </location>
</feature>
<dbReference type="AlphaFoldDB" id="A0AAW1QI23"/>
<feature type="transmembrane region" description="Helical" evidence="5">
    <location>
        <begin position="203"/>
        <end position="225"/>
    </location>
</feature>
<keyword evidence="2 5" id="KW-0812">Transmembrane</keyword>
<dbReference type="PANTHER" id="PTHR14624">
    <property type="entry name" value="DFG10 PROTEIN"/>
    <property type="match status" value="1"/>
</dbReference>
<evidence type="ECO:0000313" key="7">
    <source>
        <dbReference type="EMBL" id="KAK9820952.1"/>
    </source>
</evidence>
<proteinExistence type="predicted"/>
<dbReference type="Pfam" id="PF02544">
    <property type="entry name" value="Steroid_dh"/>
    <property type="match status" value="1"/>
</dbReference>
<reference evidence="7 8" key="1">
    <citation type="journal article" date="2024" name="Nat. Commun.">
        <title>Phylogenomics reveals the evolutionary origins of lichenization in chlorophyte algae.</title>
        <authorList>
            <person name="Puginier C."/>
            <person name="Libourel C."/>
            <person name="Otte J."/>
            <person name="Skaloud P."/>
            <person name="Haon M."/>
            <person name="Grisel S."/>
            <person name="Petersen M."/>
            <person name="Berrin J.G."/>
            <person name="Delaux P.M."/>
            <person name="Dal Grande F."/>
            <person name="Keller J."/>
        </authorList>
    </citation>
    <scope>NUCLEOTIDE SEQUENCE [LARGE SCALE GENOMIC DNA]</scope>
    <source>
        <strain evidence="7 8">SAG 245.80</strain>
    </source>
</reference>
<dbReference type="InterPro" id="IPR039698">
    <property type="entry name" value="Dfg10/SRD5A3"/>
</dbReference>
<evidence type="ECO:0000259" key="6">
    <source>
        <dbReference type="Pfam" id="PF02544"/>
    </source>
</evidence>
<comment type="subcellular location">
    <subcellularLocation>
        <location evidence="1">Endomembrane system</location>
        <topology evidence="1">Multi-pass membrane protein</topology>
    </subcellularLocation>
</comment>
<evidence type="ECO:0000256" key="2">
    <source>
        <dbReference type="ARBA" id="ARBA00022692"/>
    </source>
</evidence>
<protein>
    <recommendedName>
        <fullName evidence="6">3-oxo-5-alpha-steroid 4-dehydrogenase C-terminal domain-containing protein</fullName>
    </recommendedName>
</protein>
<keyword evidence="8" id="KW-1185">Reference proteome</keyword>
<feature type="transmembrane region" description="Helical" evidence="5">
    <location>
        <begin position="262"/>
        <end position="281"/>
    </location>
</feature>
<dbReference type="GO" id="GO:0006488">
    <property type="term" value="P:dolichol-linked oligosaccharide biosynthetic process"/>
    <property type="evidence" value="ECO:0007669"/>
    <property type="project" value="InterPro"/>
</dbReference>
<evidence type="ECO:0000313" key="8">
    <source>
        <dbReference type="Proteomes" id="UP001445335"/>
    </source>
</evidence>
<evidence type="ECO:0000256" key="5">
    <source>
        <dbReference type="SAM" id="Phobius"/>
    </source>
</evidence>
<keyword evidence="4 5" id="KW-0472">Membrane</keyword>
<keyword evidence="3 5" id="KW-1133">Transmembrane helix</keyword>
<dbReference type="EMBL" id="JALJOU010000111">
    <property type="protein sequence ID" value="KAK9820952.1"/>
    <property type="molecule type" value="Genomic_DNA"/>
</dbReference>
<organism evidence="7 8">
    <name type="scientific">Elliptochloris bilobata</name>
    <dbReference type="NCBI Taxonomy" id="381761"/>
    <lineage>
        <taxon>Eukaryota</taxon>
        <taxon>Viridiplantae</taxon>
        <taxon>Chlorophyta</taxon>
        <taxon>core chlorophytes</taxon>
        <taxon>Trebouxiophyceae</taxon>
        <taxon>Trebouxiophyceae incertae sedis</taxon>
        <taxon>Elliptochloris clade</taxon>
        <taxon>Elliptochloris</taxon>
    </lineage>
</organism>
<evidence type="ECO:0000256" key="4">
    <source>
        <dbReference type="ARBA" id="ARBA00023136"/>
    </source>
</evidence>
<dbReference type="PANTHER" id="PTHR14624:SF0">
    <property type="entry name" value="POLYPRENOL REDUCTASE"/>
    <property type="match status" value="1"/>
</dbReference>